<comment type="caution">
    <text evidence="1">The sequence shown here is derived from an EMBL/GenBank/DDBJ whole genome shotgun (WGS) entry which is preliminary data.</text>
</comment>
<proteinExistence type="predicted"/>
<evidence type="ECO:0000313" key="1">
    <source>
        <dbReference type="EMBL" id="RWR81952.1"/>
    </source>
</evidence>
<dbReference type="EMBL" id="QPKB01000004">
    <property type="protein sequence ID" value="RWR81952.1"/>
    <property type="molecule type" value="Genomic_DNA"/>
</dbReference>
<gene>
    <name evidence="1" type="ORF">CKAN_01065800</name>
</gene>
<organism evidence="1 2">
    <name type="scientific">Cinnamomum micranthum f. kanehirae</name>
    <dbReference type="NCBI Taxonomy" id="337451"/>
    <lineage>
        <taxon>Eukaryota</taxon>
        <taxon>Viridiplantae</taxon>
        <taxon>Streptophyta</taxon>
        <taxon>Embryophyta</taxon>
        <taxon>Tracheophyta</taxon>
        <taxon>Spermatophyta</taxon>
        <taxon>Magnoliopsida</taxon>
        <taxon>Magnoliidae</taxon>
        <taxon>Laurales</taxon>
        <taxon>Lauraceae</taxon>
        <taxon>Cinnamomum</taxon>
    </lineage>
</organism>
<dbReference type="Proteomes" id="UP000283530">
    <property type="component" value="Unassembled WGS sequence"/>
</dbReference>
<reference evidence="1 2" key="1">
    <citation type="journal article" date="2019" name="Nat. Plants">
        <title>Stout camphor tree genome fills gaps in understanding of flowering plant genome evolution.</title>
        <authorList>
            <person name="Chaw S.M."/>
            <person name="Liu Y.C."/>
            <person name="Wu Y.W."/>
            <person name="Wang H.Y."/>
            <person name="Lin C.I."/>
            <person name="Wu C.S."/>
            <person name="Ke H.M."/>
            <person name="Chang L.Y."/>
            <person name="Hsu C.Y."/>
            <person name="Yang H.T."/>
            <person name="Sudianto E."/>
            <person name="Hsu M.H."/>
            <person name="Wu K.P."/>
            <person name="Wang L.N."/>
            <person name="Leebens-Mack J.H."/>
            <person name="Tsai I.J."/>
        </authorList>
    </citation>
    <scope>NUCLEOTIDE SEQUENCE [LARGE SCALE GENOMIC DNA]</scope>
    <source>
        <strain evidence="2">cv. Chaw 1501</strain>
        <tissue evidence="1">Young leaves</tissue>
    </source>
</reference>
<protein>
    <submittedName>
        <fullName evidence="1">Uncharacterized protein</fullName>
    </submittedName>
</protein>
<keyword evidence="2" id="KW-1185">Reference proteome</keyword>
<accession>A0A443NTX2</accession>
<name>A0A443NTX2_9MAGN</name>
<evidence type="ECO:0000313" key="2">
    <source>
        <dbReference type="Proteomes" id="UP000283530"/>
    </source>
</evidence>
<sequence length="87" mass="10170">MQTEKPTDHLVPDNVNTIFFLLPHSMMTQLDHPCKIPTVEQPNRGGRIAVDYIYIYIYIYAFLRKICREQGVIFNISHDSDFLCIIP</sequence>
<dbReference type="AlphaFoldDB" id="A0A443NTX2"/>